<evidence type="ECO:0000313" key="2">
    <source>
        <dbReference type="EMBL" id="CEL54942.1"/>
    </source>
</evidence>
<keyword evidence="1" id="KW-0472">Membrane</keyword>
<dbReference type="AlphaFoldDB" id="A0A0B7FFG2"/>
<proteinExistence type="predicted"/>
<protein>
    <submittedName>
        <fullName evidence="2">Uncharacterized protein</fullName>
    </submittedName>
</protein>
<dbReference type="Proteomes" id="UP000059188">
    <property type="component" value="Unassembled WGS sequence"/>
</dbReference>
<evidence type="ECO:0000256" key="1">
    <source>
        <dbReference type="SAM" id="Phobius"/>
    </source>
</evidence>
<keyword evidence="1" id="KW-0812">Transmembrane</keyword>
<keyword evidence="1" id="KW-1133">Transmembrane helix</keyword>
<gene>
    <name evidence="2" type="ORF">RSOLAG1IB_07434</name>
</gene>
<feature type="transmembrane region" description="Helical" evidence="1">
    <location>
        <begin position="80"/>
        <end position="102"/>
    </location>
</feature>
<reference evidence="2 3" key="1">
    <citation type="submission" date="2014-11" db="EMBL/GenBank/DDBJ databases">
        <authorList>
            <person name="Wibberg Daniel"/>
        </authorList>
    </citation>
    <scope>NUCLEOTIDE SEQUENCE [LARGE SCALE GENOMIC DNA]</scope>
    <source>
        <strain evidence="2">Rhizoctonia solani AG1-IB 7/3/14</strain>
    </source>
</reference>
<dbReference type="EMBL" id="LN679118">
    <property type="protein sequence ID" value="CEL54942.1"/>
    <property type="molecule type" value="Genomic_DNA"/>
</dbReference>
<keyword evidence="3" id="KW-1185">Reference proteome</keyword>
<dbReference type="OrthoDB" id="3251367at2759"/>
<name>A0A0B7FFG2_THACB</name>
<sequence>MFKIRPGGGAYIGTKMRVKRKEAVGAGPSARTWFLIGFILGPWCWLIGGWMVQQGRHMATLDVERGRGSEGTEWIKRCRIASVVSGGVVFSAALVAVVWAVIGAR</sequence>
<evidence type="ECO:0000313" key="3">
    <source>
        <dbReference type="Proteomes" id="UP000059188"/>
    </source>
</evidence>
<accession>A0A0B7FFG2</accession>
<dbReference type="STRING" id="1108050.A0A0B7FFG2"/>
<feature type="transmembrane region" description="Helical" evidence="1">
    <location>
        <begin position="33"/>
        <end position="52"/>
    </location>
</feature>
<organism evidence="2 3">
    <name type="scientific">Thanatephorus cucumeris (strain AG1-IB / isolate 7/3/14)</name>
    <name type="common">Lettuce bottom rot fungus</name>
    <name type="synonym">Rhizoctonia solani</name>
    <dbReference type="NCBI Taxonomy" id="1108050"/>
    <lineage>
        <taxon>Eukaryota</taxon>
        <taxon>Fungi</taxon>
        <taxon>Dikarya</taxon>
        <taxon>Basidiomycota</taxon>
        <taxon>Agaricomycotina</taxon>
        <taxon>Agaricomycetes</taxon>
        <taxon>Cantharellales</taxon>
        <taxon>Ceratobasidiaceae</taxon>
        <taxon>Rhizoctonia</taxon>
        <taxon>Rhizoctonia solani AG-1</taxon>
    </lineage>
</organism>